<dbReference type="Proteomes" id="UP000034075">
    <property type="component" value="Unassembled WGS sequence"/>
</dbReference>
<dbReference type="Pfam" id="PF00963">
    <property type="entry name" value="Cohesin"/>
    <property type="match status" value="1"/>
</dbReference>
<evidence type="ECO:0000313" key="4">
    <source>
        <dbReference type="Proteomes" id="UP000034075"/>
    </source>
</evidence>
<dbReference type="AlphaFoldDB" id="A0A0G0HJC1"/>
<sequence length="235" mass="26009">MLIFNTVIVKKYIKTILLTFILVGILFVSPSEAAEPTFSLYPDGGVVTNKNNGFTVDVMIDSAGEELVSARFVITYDPEYVQLKKAERNNALFAQWPEDETSIDNENGVVMLTGFSQSGTDTLYTTADEPDVMARLSFEVVKLGDTTLNWEYSGSDDNFKSVMLVDGSPPQNVLSTKPSSATFTIEKEIVNTAIAWNRYVLIGGFVLILFGGLMMFSDPTKRFAKRGTVVVYEED</sequence>
<proteinExistence type="predicted"/>
<evidence type="ECO:0000256" key="1">
    <source>
        <dbReference type="SAM" id="Phobius"/>
    </source>
</evidence>
<evidence type="ECO:0000259" key="2">
    <source>
        <dbReference type="Pfam" id="PF00963"/>
    </source>
</evidence>
<feature type="domain" description="Cohesin" evidence="2">
    <location>
        <begin position="49"/>
        <end position="148"/>
    </location>
</feature>
<dbReference type="Gene3D" id="2.60.40.680">
    <property type="match status" value="1"/>
</dbReference>
<dbReference type="SUPFAM" id="SSF49384">
    <property type="entry name" value="Carbohydrate-binding domain"/>
    <property type="match status" value="1"/>
</dbReference>
<dbReference type="GO" id="GO:0000272">
    <property type="term" value="P:polysaccharide catabolic process"/>
    <property type="evidence" value="ECO:0007669"/>
    <property type="project" value="InterPro"/>
</dbReference>
<dbReference type="InterPro" id="IPR008965">
    <property type="entry name" value="CBM2/CBM3_carb-bd_dom_sf"/>
</dbReference>
<organism evidence="3 4">
    <name type="scientific">candidate division WS6 bacterium GW2011_GWC2_36_7</name>
    <dbReference type="NCBI Taxonomy" id="1619091"/>
    <lineage>
        <taxon>Bacteria</taxon>
        <taxon>Candidatus Dojkabacteria</taxon>
    </lineage>
</organism>
<dbReference type="CDD" id="cd08547">
    <property type="entry name" value="Type_II_cohesin"/>
    <property type="match status" value="1"/>
</dbReference>
<dbReference type="EMBL" id="LBSF01000004">
    <property type="protein sequence ID" value="KKQ12139.1"/>
    <property type="molecule type" value="Genomic_DNA"/>
</dbReference>
<reference evidence="3" key="1">
    <citation type="journal article" date="2015" name="Nature">
        <title>rRNA introns, odd ribosomes, and small enigmatic genomes across a large radiation of phyla.</title>
        <authorList>
            <person name="Brown C.T."/>
            <person name="Hug L.A."/>
            <person name="Thomas B.C."/>
            <person name="Sharon I."/>
            <person name="Castelle C.J."/>
            <person name="Singh A."/>
            <person name="Wilkins M.J."/>
            <person name="Williams K.H."/>
            <person name="Banfield J.F."/>
        </authorList>
    </citation>
    <scope>NUCLEOTIDE SEQUENCE [LARGE SCALE GENOMIC DNA]</scope>
</reference>
<comment type="caution">
    <text evidence="3">The sequence shown here is derived from an EMBL/GenBank/DDBJ whole genome shotgun (WGS) entry which is preliminary data.</text>
</comment>
<keyword evidence="1" id="KW-0812">Transmembrane</keyword>
<dbReference type="InterPro" id="IPR002102">
    <property type="entry name" value="Cohesin_dom"/>
</dbReference>
<evidence type="ECO:0000313" key="3">
    <source>
        <dbReference type="EMBL" id="KKQ12139.1"/>
    </source>
</evidence>
<feature type="transmembrane region" description="Helical" evidence="1">
    <location>
        <begin position="196"/>
        <end position="216"/>
    </location>
</feature>
<accession>A0A0G0HJC1</accession>
<protein>
    <recommendedName>
        <fullName evidence="2">Cohesin domain-containing protein</fullName>
    </recommendedName>
</protein>
<dbReference type="GO" id="GO:0030246">
    <property type="term" value="F:carbohydrate binding"/>
    <property type="evidence" value="ECO:0007669"/>
    <property type="project" value="InterPro"/>
</dbReference>
<keyword evidence="1" id="KW-0472">Membrane</keyword>
<name>A0A0G0HJC1_9BACT</name>
<keyword evidence="1" id="KW-1133">Transmembrane helix</keyword>
<gene>
    <name evidence="3" type="ORF">US24_C0004G0015</name>
</gene>